<dbReference type="InterPro" id="IPR038648">
    <property type="entry name" value="PHR_sf"/>
</dbReference>
<organism evidence="3 4">
    <name type="scientific">Eumeta variegata</name>
    <name type="common">Bagworm moth</name>
    <name type="synonym">Eumeta japonica</name>
    <dbReference type="NCBI Taxonomy" id="151549"/>
    <lineage>
        <taxon>Eukaryota</taxon>
        <taxon>Metazoa</taxon>
        <taxon>Ecdysozoa</taxon>
        <taxon>Arthropoda</taxon>
        <taxon>Hexapoda</taxon>
        <taxon>Insecta</taxon>
        <taxon>Pterygota</taxon>
        <taxon>Neoptera</taxon>
        <taxon>Endopterygota</taxon>
        <taxon>Lepidoptera</taxon>
        <taxon>Glossata</taxon>
        <taxon>Ditrysia</taxon>
        <taxon>Tineoidea</taxon>
        <taxon>Psychidae</taxon>
        <taxon>Oiketicinae</taxon>
        <taxon>Eumeta</taxon>
    </lineage>
</organism>
<evidence type="ECO:0000256" key="1">
    <source>
        <dbReference type="SAM" id="MobiDB-lite"/>
    </source>
</evidence>
<gene>
    <name evidence="3" type="ORF">EVAR_72505_1</name>
</gene>
<proteinExistence type="predicted"/>
<dbReference type="GO" id="GO:0007411">
    <property type="term" value="P:axon guidance"/>
    <property type="evidence" value="ECO:0007669"/>
    <property type="project" value="TreeGrafter"/>
</dbReference>
<dbReference type="EMBL" id="BGZK01006964">
    <property type="protein sequence ID" value="GBP01570.1"/>
    <property type="molecule type" value="Genomic_DNA"/>
</dbReference>
<dbReference type="InterPro" id="IPR012983">
    <property type="entry name" value="PHR"/>
</dbReference>
<dbReference type="Proteomes" id="UP000299102">
    <property type="component" value="Unassembled WGS sequence"/>
</dbReference>
<feature type="region of interest" description="Disordered" evidence="1">
    <location>
        <begin position="254"/>
        <end position="297"/>
    </location>
</feature>
<dbReference type="GO" id="GO:0008582">
    <property type="term" value="P:regulation of synaptic assembly at neuromuscular junction"/>
    <property type="evidence" value="ECO:0007669"/>
    <property type="project" value="TreeGrafter"/>
</dbReference>
<dbReference type="PANTHER" id="PTHR45943:SF1">
    <property type="entry name" value="E3 UBIQUITIN-PROTEIN LIGASE MYCBP2"/>
    <property type="match status" value="1"/>
</dbReference>
<protein>
    <recommendedName>
        <fullName evidence="2">PHR domain-containing protein</fullName>
    </recommendedName>
</protein>
<dbReference type="Gene3D" id="2.60.120.820">
    <property type="entry name" value="PHR domain"/>
    <property type="match status" value="1"/>
</dbReference>
<dbReference type="Pfam" id="PF08005">
    <property type="entry name" value="PHR"/>
    <property type="match status" value="1"/>
</dbReference>
<dbReference type="AlphaFoldDB" id="A0A4C1SKA7"/>
<sequence length="307" mass="34515">ANRWYVAWACINGPSSDCGSSGQPMVINDEIGFHFKTSKKSNNGTDVNAGQIPCLLYNLVSHTHTIPARNADIGESIIMLSKNMSRKVTVPCFRSLIKLLQWSWNTFKATVLDTNGQIPITYQKLTIMKHQKRLVYVIRACLRLIKSYINEVYPQNKKRRNSIEYMSYFEAVADVRNLIQGIMADPTPTCAMLPQRVGKNKAHREGVVPPSKIRELISTCAAMCASRSLRDVLQYVVPLTQISLLSTENRRPDSKILKSEVPTKSATVPRASHAQRPPPVPPRANNRDSQPKASSVIKIIMYEEKHN</sequence>
<evidence type="ECO:0000313" key="3">
    <source>
        <dbReference type="EMBL" id="GBP01570.1"/>
    </source>
</evidence>
<dbReference type="OrthoDB" id="6050183at2759"/>
<dbReference type="PANTHER" id="PTHR45943">
    <property type="entry name" value="E3 UBIQUITIN-PROTEIN LIGASE MYCBP2"/>
    <property type="match status" value="1"/>
</dbReference>
<name>A0A4C1SKA7_EUMVA</name>
<evidence type="ECO:0000313" key="4">
    <source>
        <dbReference type="Proteomes" id="UP000299102"/>
    </source>
</evidence>
<reference evidence="3 4" key="1">
    <citation type="journal article" date="2019" name="Commun. Biol.">
        <title>The bagworm genome reveals a unique fibroin gene that provides high tensile strength.</title>
        <authorList>
            <person name="Kono N."/>
            <person name="Nakamura H."/>
            <person name="Ohtoshi R."/>
            <person name="Tomita M."/>
            <person name="Numata K."/>
            <person name="Arakawa K."/>
        </authorList>
    </citation>
    <scope>NUCLEOTIDE SEQUENCE [LARGE SCALE GENOMIC DNA]</scope>
</reference>
<dbReference type="GO" id="GO:0005886">
    <property type="term" value="C:plasma membrane"/>
    <property type="evidence" value="ECO:0007669"/>
    <property type="project" value="TreeGrafter"/>
</dbReference>
<dbReference type="STRING" id="151549.A0A4C1SKA7"/>
<feature type="non-terminal residue" evidence="3">
    <location>
        <position position="1"/>
    </location>
</feature>
<feature type="domain" description="PHR" evidence="2">
    <location>
        <begin position="2"/>
        <end position="58"/>
    </location>
</feature>
<accession>A0A4C1SKA7</accession>
<dbReference type="GO" id="GO:0005634">
    <property type="term" value="C:nucleus"/>
    <property type="evidence" value="ECO:0007669"/>
    <property type="project" value="TreeGrafter"/>
</dbReference>
<evidence type="ECO:0000259" key="2">
    <source>
        <dbReference type="Pfam" id="PF08005"/>
    </source>
</evidence>
<keyword evidence="4" id="KW-1185">Reference proteome</keyword>
<dbReference type="GO" id="GO:0061630">
    <property type="term" value="F:ubiquitin protein ligase activity"/>
    <property type="evidence" value="ECO:0007669"/>
    <property type="project" value="TreeGrafter"/>
</dbReference>
<comment type="caution">
    <text evidence="3">The sequence shown here is derived from an EMBL/GenBank/DDBJ whole genome shotgun (WGS) entry which is preliminary data.</text>
</comment>